<dbReference type="CDD" id="cd00838">
    <property type="entry name" value="MPP_superfamily"/>
    <property type="match status" value="1"/>
</dbReference>
<dbReference type="KEGG" id="cts:Ctha_2128"/>
<name>B3QVI0_CHLT3</name>
<dbReference type="SUPFAM" id="SSF56300">
    <property type="entry name" value="Metallo-dependent phosphatases"/>
    <property type="match status" value="1"/>
</dbReference>
<evidence type="ECO:0000313" key="3">
    <source>
        <dbReference type="EMBL" id="ACF14580.1"/>
    </source>
</evidence>
<feature type="domain" description="Calcineurin-like phosphoesterase" evidence="2">
    <location>
        <begin position="1"/>
        <end position="193"/>
    </location>
</feature>
<evidence type="ECO:0000256" key="1">
    <source>
        <dbReference type="ARBA" id="ARBA00008950"/>
    </source>
</evidence>
<dbReference type="AlphaFoldDB" id="B3QVI0"/>
<dbReference type="Gene3D" id="3.60.21.10">
    <property type="match status" value="1"/>
</dbReference>
<dbReference type="InterPro" id="IPR011152">
    <property type="entry name" value="Pesterase_MJ0912"/>
</dbReference>
<organism evidence="3 4">
    <name type="scientific">Chloroherpeton thalassium (strain ATCC 35110 / GB-78)</name>
    <dbReference type="NCBI Taxonomy" id="517418"/>
    <lineage>
        <taxon>Bacteria</taxon>
        <taxon>Pseudomonadati</taxon>
        <taxon>Chlorobiota</taxon>
        <taxon>Chlorobiia</taxon>
        <taxon>Chlorobiales</taxon>
        <taxon>Chloroherpetonaceae</taxon>
        <taxon>Chloroherpeton</taxon>
    </lineage>
</organism>
<comment type="similarity">
    <text evidence="1">Belongs to the metallophosphoesterase superfamily. YfcE family.</text>
</comment>
<gene>
    <name evidence="3" type="ordered locus">Ctha_2128</name>
</gene>
<accession>B3QVI0</accession>
<dbReference type="Pfam" id="PF12850">
    <property type="entry name" value="Metallophos_2"/>
    <property type="match status" value="1"/>
</dbReference>
<proteinExistence type="inferred from homology"/>
<dbReference type="InterPro" id="IPR050126">
    <property type="entry name" value="Ap4A_hydrolase"/>
</dbReference>
<dbReference type="InterPro" id="IPR024654">
    <property type="entry name" value="Calcineurin-like_PHP_lpxH"/>
</dbReference>
<dbReference type="PANTHER" id="PTHR42850">
    <property type="entry name" value="METALLOPHOSPHOESTERASE"/>
    <property type="match status" value="1"/>
</dbReference>
<evidence type="ECO:0000259" key="2">
    <source>
        <dbReference type="Pfam" id="PF12850"/>
    </source>
</evidence>
<evidence type="ECO:0000313" key="4">
    <source>
        <dbReference type="Proteomes" id="UP000001208"/>
    </source>
</evidence>
<dbReference type="STRING" id="517418.Ctha_2128"/>
<dbReference type="RefSeq" id="WP_012500663.1">
    <property type="nucleotide sequence ID" value="NC_011026.1"/>
</dbReference>
<dbReference type="GO" id="GO:0005737">
    <property type="term" value="C:cytoplasm"/>
    <property type="evidence" value="ECO:0007669"/>
    <property type="project" value="TreeGrafter"/>
</dbReference>
<keyword evidence="4" id="KW-1185">Reference proteome</keyword>
<protein>
    <submittedName>
        <fullName evidence="3">Metallophosphoesterase</fullName>
    </submittedName>
</protein>
<reference evidence="3 4" key="1">
    <citation type="submission" date="2008-06" db="EMBL/GenBank/DDBJ databases">
        <title>Complete sequence of Chloroherpeton thalassium ATCC 35110.</title>
        <authorList>
            <consortium name="US DOE Joint Genome Institute"/>
            <person name="Lucas S."/>
            <person name="Copeland A."/>
            <person name="Lapidus A."/>
            <person name="Glavina del Rio T."/>
            <person name="Dalin E."/>
            <person name="Tice H."/>
            <person name="Bruce D."/>
            <person name="Goodwin L."/>
            <person name="Pitluck S."/>
            <person name="Schmutz J."/>
            <person name="Larimer F."/>
            <person name="Land M."/>
            <person name="Hauser L."/>
            <person name="Kyrpides N."/>
            <person name="Mikhailova N."/>
            <person name="Liu Z."/>
            <person name="Li T."/>
            <person name="Zhao F."/>
            <person name="Overmann J."/>
            <person name="Bryant D.A."/>
            <person name="Richardson P."/>
        </authorList>
    </citation>
    <scope>NUCLEOTIDE SEQUENCE [LARGE SCALE GENOMIC DNA]</scope>
    <source>
        <strain evidence="4">ATCC 35110 / GB-78</strain>
    </source>
</reference>
<sequence length="246" mass="27862">MKIAIFSDIHANLPALLNCLDHAKNLGVQKIICLGDTVGYGPFPNECLDIIKHETISVLGNHDAAIIGKQPLHSFKGTNIDVLTWTKNNITQENLHYLQQAPLTYSEDFWIAAHASPISPHKWTYLKSAAKCREILKQISHKICFVGHTHRPALAPSELGVFKLSPDYQFVINPGSVGQSRDGDLRASYGIFDSSLYEYHHFRIEYNIHETLKGYEKLNIPIRKAKALLNINETRSFFSFLDKFFV</sequence>
<dbReference type="HOGENOM" id="CLU_074761_0_1_10"/>
<dbReference type="GO" id="GO:0016791">
    <property type="term" value="F:phosphatase activity"/>
    <property type="evidence" value="ECO:0007669"/>
    <property type="project" value="TreeGrafter"/>
</dbReference>
<dbReference type="OrthoDB" id="9813918at2"/>
<dbReference type="Proteomes" id="UP000001208">
    <property type="component" value="Chromosome"/>
</dbReference>
<dbReference type="eggNOG" id="COG0639">
    <property type="taxonomic scope" value="Bacteria"/>
</dbReference>
<dbReference type="PANTHER" id="PTHR42850:SF2">
    <property type="entry name" value="BLL5683 PROTEIN"/>
    <property type="match status" value="1"/>
</dbReference>
<dbReference type="EMBL" id="CP001100">
    <property type="protein sequence ID" value="ACF14580.1"/>
    <property type="molecule type" value="Genomic_DNA"/>
</dbReference>
<dbReference type="InterPro" id="IPR029052">
    <property type="entry name" value="Metallo-depent_PP-like"/>
</dbReference>
<dbReference type="PIRSF" id="PIRSF000883">
    <property type="entry name" value="Pesterase_MJ0912"/>
    <property type="match status" value="1"/>
</dbReference>